<dbReference type="AlphaFoldDB" id="A0A1I0NKV4"/>
<protein>
    <submittedName>
        <fullName evidence="1">Uncharacterized protein</fullName>
    </submittedName>
</protein>
<dbReference type="RefSeq" id="WP_089990250.1">
    <property type="nucleotide sequence ID" value="NZ_FOIZ01000001.1"/>
</dbReference>
<dbReference type="EMBL" id="FOIZ01000001">
    <property type="protein sequence ID" value="SEW01828.1"/>
    <property type="molecule type" value="Genomic_DNA"/>
</dbReference>
<gene>
    <name evidence="1" type="ORF">SAMN04488515_0672</name>
</gene>
<dbReference type="PROSITE" id="PS51257">
    <property type="entry name" value="PROKAR_LIPOPROTEIN"/>
    <property type="match status" value="1"/>
</dbReference>
<evidence type="ECO:0000313" key="1">
    <source>
        <dbReference type="EMBL" id="SEW01828.1"/>
    </source>
</evidence>
<dbReference type="STRING" id="364200.SAMN04488515_0672"/>
<reference evidence="1 2" key="1">
    <citation type="submission" date="2016-10" db="EMBL/GenBank/DDBJ databases">
        <authorList>
            <person name="de Groot N.N."/>
        </authorList>
    </citation>
    <scope>NUCLEOTIDE SEQUENCE [LARGE SCALE GENOMIC DNA]</scope>
    <source>
        <strain evidence="1 2">DSM 17925</strain>
    </source>
</reference>
<organism evidence="1 2">
    <name type="scientific">Cognatiyoonia koreensis</name>
    <dbReference type="NCBI Taxonomy" id="364200"/>
    <lineage>
        <taxon>Bacteria</taxon>
        <taxon>Pseudomonadati</taxon>
        <taxon>Pseudomonadota</taxon>
        <taxon>Alphaproteobacteria</taxon>
        <taxon>Rhodobacterales</taxon>
        <taxon>Paracoccaceae</taxon>
        <taxon>Cognatiyoonia</taxon>
    </lineage>
</organism>
<keyword evidence="2" id="KW-1185">Reference proteome</keyword>
<accession>A0A1I0NKV4</accession>
<name>A0A1I0NKV4_9RHOB</name>
<dbReference type="OrthoDB" id="7875834at2"/>
<sequence length="105" mass="10454">MIRYAILPAFVAISACTNGIPAGISGPAPSVAPAPAVVQLTAEQRLINATEANGCVINPDTIGPIMAQASVSQDDVVQIVPQLAAAGRATVDGDSTVRLTGGNCA</sequence>
<dbReference type="Proteomes" id="UP000199167">
    <property type="component" value="Unassembled WGS sequence"/>
</dbReference>
<evidence type="ECO:0000313" key="2">
    <source>
        <dbReference type="Proteomes" id="UP000199167"/>
    </source>
</evidence>
<proteinExistence type="predicted"/>